<comment type="caution">
    <text evidence="1">The sequence shown here is derived from an EMBL/GenBank/DDBJ whole genome shotgun (WGS) entry which is preliminary data.</text>
</comment>
<name>A0ABS9EEX5_9FLAO</name>
<dbReference type="RefSeq" id="WP_236133567.1">
    <property type="nucleotide sequence ID" value="NZ_JAKGTH010000007.1"/>
</dbReference>
<reference evidence="1" key="1">
    <citation type="submission" date="2022-01" db="EMBL/GenBank/DDBJ databases">
        <title>Gillisia lutea sp. nov., isolated from marine plastic residues from the Malvarosa beach (Valencia, Spain).</title>
        <authorList>
            <person name="Vidal-Verdu A."/>
            <person name="Molina-Menor E."/>
            <person name="Satari L."/>
            <person name="Pascual J."/>
            <person name="Pereto J."/>
            <person name="Porcar M."/>
        </authorList>
    </citation>
    <scope>NUCLEOTIDE SEQUENCE</scope>
    <source>
        <strain evidence="1">M10.2A</strain>
    </source>
</reference>
<accession>A0ABS9EEX5</accession>
<dbReference type="Proteomes" id="UP001179363">
    <property type="component" value="Unassembled WGS sequence"/>
</dbReference>
<evidence type="ECO:0000313" key="1">
    <source>
        <dbReference type="EMBL" id="MCF4101421.1"/>
    </source>
</evidence>
<keyword evidence="2" id="KW-1185">Reference proteome</keyword>
<gene>
    <name evidence="1" type="ORF">L1I30_07070</name>
</gene>
<sequence>MKFISFVFALLFLFQPIFPLVDYAFNYEYIATELCENRDRPELSCNGKCYLMRSLAEEVNKEKDAEKGIPAGRSELVLFFFKEYQLGWELFPDFDIELKPVVDSFLTTYSFLFYSEELKPPIA</sequence>
<protein>
    <submittedName>
        <fullName evidence="1">Uncharacterized protein</fullName>
    </submittedName>
</protein>
<dbReference type="EMBL" id="JAKGTH010000007">
    <property type="protein sequence ID" value="MCF4101421.1"/>
    <property type="molecule type" value="Genomic_DNA"/>
</dbReference>
<proteinExistence type="predicted"/>
<evidence type="ECO:0000313" key="2">
    <source>
        <dbReference type="Proteomes" id="UP001179363"/>
    </source>
</evidence>
<organism evidence="1 2">
    <name type="scientific">Gillisia lutea</name>
    <dbReference type="NCBI Taxonomy" id="2909668"/>
    <lineage>
        <taxon>Bacteria</taxon>
        <taxon>Pseudomonadati</taxon>
        <taxon>Bacteroidota</taxon>
        <taxon>Flavobacteriia</taxon>
        <taxon>Flavobacteriales</taxon>
        <taxon>Flavobacteriaceae</taxon>
        <taxon>Gillisia</taxon>
    </lineage>
</organism>